<feature type="compositionally biased region" description="Basic and acidic residues" evidence="1">
    <location>
        <begin position="105"/>
        <end position="115"/>
    </location>
</feature>
<evidence type="ECO:0000313" key="2">
    <source>
        <dbReference type="EMBL" id="BAD33070.1"/>
    </source>
</evidence>
<accession>Q69UY1</accession>
<gene>
    <name evidence="2" type="primary">OJ1230_H04.13</name>
</gene>
<dbReference type="AlphaFoldDB" id="Q69UY1"/>
<evidence type="ECO:0000256" key="1">
    <source>
        <dbReference type="SAM" id="MobiDB-lite"/>
    </source>
</evidence>
<organism evidence="2 3">
    <name type="scientific">Oryza sativa subsp. japonica</name>
    <name type="common">Rice</name>
    <dbReference type="NCBI Taxonomy" id="39947"/>
    <lineage>
        <taxon>Eukaryota</taxon>
        <taxon>Viridiplantae</taxon>
        <taxon>Streptophyta</taxon>
        <taxon>Embryophyta</taxon>
        <taxon>Tracheophyta</taxon>
        <taxon>Spermatophyta</taxon>
        <taxon>Magnoliopsida</taxon>
        <taxon>Liliopsida</taxon>
        <taxon>Poales</taxon>
        <taxon>Poaceae</taxon>
        <taxon>BOP clade</taxon>
        <taxon>Oryzoideae</taxon>
        <taxon>Oryzeae</taxon>
        <taxon>Oryzinae</taxon>
        <taxon>Oryza</taxon>
        <taxon>Oryza sativa</taxon>
    </lineage>
</organism>
<name>Q69UY1_ORYSJ</name>
<dbReference type="Proteomes" id="UP000000763">
    <property type="component" value="Chromosome 6"/>
</dbReference>
<reference evidence="3" key="1">
    <citation type="journal article" date="2005" name="Nature">
        <title>The map-based sequence of the rice genome.</title>
        <authorList>
            <consortium name="International rice genome sequencing project (IRGSP)"/>
            <person name="Matsumoto T."/>
            <person name="Wu J."/>
            <person name="Kanamori H."/>
            <person name="Katayose Y."/>
            <person name="Fujisawa M."/>
            <person name="Namiki N."/>
            <person name="Mizuno H."/>
            <person name="Yamamoto K."/>
            <person name="Antonio B.A."/>
            <person name="Baba T."/>
            <person name="Sakata K."/>
            <person name="Nagamura Y."/>
            <person name="Aoki H."/>
            <person name="Arikawa K."/>
            <person name="Arita K."/>
            <person name="Bito T."/>
            <person name="Chiden Y."/>
            <person name="Fujitsuka N."/>
            <person name="Fukunaka R."/>
            <person name="Hamada M."/>
            <person name="Harada C."/>
            <person name="Hayashi A."/>
            <person name="Hijishita S."/>
            <person name="Honda M."/>
            <person name="Hosokawa S."/>
            <person name="Ichikawa Y."/>
            <person name="Idonuma A."/>
            <person name="Iijima M."/>
            <person name="Ikeda M."/>
            <person name="Ikeno M."/>
            <person name="Ito K."/>
            <person name="Ito S."/>
            <person name="Ito T."/>
            <person name="Ito Y."/>
            <person name="Ito Y."/>
            <person name="Iwabuchi A."/>
            <person name="Kamiya K."/>
            <person name="Karasawa W."/>
            <person name="Kurita K."/>
            <person name="Katagiri S."/>
            <person name="Kikuta A."/>
            <person name="Kobayashi H."/>
            <person name="Kobayashi N."/>
            <person name="Machita K."/>
            <person name="Maehara T."/>
            <person name="Masukawa M."/>
            <person name="Mizubayashi T."/>
            <person name="Mukai Y."/>
            <person name="Nagasaki H."/>
            <person name="Nagata Y."/>
            <person name="Naito S."/>
            <person name="Nakashima M."/>
            <person name="Nakama Y."/>
            <person name="Nakamichi Y."/>
            <person name="Nakamura M."/>
            <person name="Meguro A."/>
            <person name="Negishi M."/>
            <person name="Ohta I."/>
            <person name="Ohta T."/>
            <person name="Okamoto M."/>
            <person name="Ono N."/>
            <person name="Saji S."/>
            <person name="Sakaguchi M."/>
            <person name="Sakai K."/>
            <person name="Shibata M."/>
            <person name="Shimokawa T."/>
            <person name="Song J."/>
            <person name="Takazaki Y."/>
            <person name="Terasawa K."/>
            <person name="Tsugane M."/>
            <person name="Tsuji K."/>
            <person name="Ueda S."/>
            <person name="Waki K."/>
            <person name="Yamagata H."/>
            <person name="Yamamoto M."/>
            <person name="Yamamoto S."/>
            <person name="Yamane H."/>
            <person name="Yoshiki S."/>
            <person name="Yoshihara R."/>
            <person name="Yukawa K."/>
            <person name="Zhong H."/>
            <person name="Yano M."/>
            <person name="Yuan Q."/>
            <person name="Ouyang S."/>
            <person name="Liu J."/>
            <person name="Jones K.M."/>
            <person name="Gansberger K."/>
            <person name="Moffat K."/>
            <person name="Hill J."/>
            <person name="Bera J."/>
            <person name="Fadrosh D."/>
            <person name="Jin S."/>
            <person name="Johri S."/>
            <person name="Kim M."/>
            <person name="Overton L."/>
            <person name="Reardon M."/>
            <person name="Tsitrin T."/>
            <person name="Vuong H."/>
            <person name="Weaver B."/>
            <person name="Ciecko A."/>
            <person name="Tallon L."/>
            <person name="Jackson J."/>
            <person name="Pai G."/>
            <person name="Aken S.V."/>
            <person name="Utterback T."/>
            <person name="Reidmuller S."/>
            <person name="Feldblyum T."/>
            <person name="Hsiao J."/>
            <person name="Zismann V."/>
            <person name="Iobst S."/>
            <person name="de Vazeille A.R."/>
            <person name="Buell C.R."/>
            <person name="Ying K."/>
            <person name="Li Y."/>
            <person name="Lu T."/>
            <person name="Huang Y."/>
            <person name="Zhao Q."/>
            <person name="Feng Q."/>
            <person name="Zhang L."/>
            <person name="Zhu J."/>
            <person name="Weng Q."/>
            <person name="Mu J."/>
            <person name="Lu Y."/>
            <person name="Fan D."/>
            <person name="Liu Y."/>
            <person name="Guan J."/>
            <person name="Zhang Y."/>
            <person name="Yu S."/>
            <person name="Liu X."/>
            <person name="Zhang Y."/>
            <person name="Hong G."/>
            <person name="Han B."/>
            <person name="Choisne N."/>
            <person name="Demange N."/>
            <person name="Orjeda G."/>
            <person name="Samain S."/>
            <person name="Cattolico L."/>
            <person name="Pelletier E."/>
            <person name="Couloux A."/>
            <person name="Segurens B."/>
            <person name="Wincker P."/>
            <person name="D'Hont A."/>
            <person name="Scarpelli C."/>
            <person name="Weissenbach J."/>
            <person name="Salanoubat M."/>
            <person name="Quetier F."/>
            <person name="Yu Y."/>
            <person name="Kim H.R."/>
            <person name="Rambo T."/>
            <person name="Currie J."/>
            <person name="Collura K."/>
            <person name="Luo M."/>
            <person name="Yang T."/>
            <person name="Ammiraju J.S.S."/>
            <person name="Engler F."/>
            <person name="Soderlund C."/>
            <person name="Wing R.A."/>
            <person name="Palmer L.E."/>
            <person name="de la Bastide M."/>
            <person name="Spiegel L."/>
            <person name="Nascimento L."/>
            <person name="Zutavern T."/>
            <person name="O'Shaughnessy A."/>
            <person name="Dike S."/>
            <person name="Dedhia N."/>
            <person name="Preston R."/>
            <person name="Balija V."/>
            <person name="McCombie W.R."/>
            <person name="Chow T."/>
            <person name="Chen H."/>
            <person name="Chung M."/>
            <person name="Chen C."/>
            <person name="Shaw J."/>
            <person name="Wu H."/>
            <person name="Hsiao K."/>
            <person name="Chao Y."/>
            <person name="Chu M."/>
            <person name="Cheng C."/>
            <person name="Hour A."/>
            <person name="Lee P."/>
            <person name="Lin S."/>
            <person name="Lin Y."/>
            <person name="Liou J."/>
            <person name="Liu S."/>
            <person name="Hsing Y."/>
            <person name="Raghuvanshi S."/>
            <person name="Mohanty A."/>
            <person name="Bharti A.K."/>
            <person name="Gaur A."/>
            <person name="Gupta V."/>
            <person name="Kumar D."/>
            <person name="Ravi V."/>
            <person name="Vij S."/>
            <person name="Kapur A."/>
            <person name="Khurana P."/>
            <person name="Khurana P."/>
            <person name="Khurana J.P."/>
            <person name="Tyagi A.K."/>
            <person name="Gaikwad K."/>
            <person name="Singh A."/>
            <person name="Dalal V."/>
            <person name="Srivastava S."/>
            <person name="Dixit A."/>
            <person name="Pal A.K."/>
            <person name="Ghazi I.A."/>
            <person name="Yadav M."/>
            <person name="Pandit A."/>
            <person name="Bhargava A."/>
            <person name="Sureshbabu K."/>
            <person name="Batra K."/>
            <person name="Sharma T.R."/>
            <person name="Mohapatra T."/>
            <person name="Singh N.K."/>
            <person name="Messing J."/>
            <person name="Nelson A.B."/>
            <person name="Fuks G."/>
            <person name="Kavchok S."/>
            <person name="Keizer G."/>
            <person name="Linton E."/>
            <person name="Llaca V."/>
            <person name="Song R."/>
            <person name="Tanyolac B."/>
            <person name="Young S."/>
            <person name="Ho-Il K."/>
            <person name="Hahn J.H."/>
            <person name="Sangsakoo G."/>
            <person name="Vanavichit A."/>
            <person name="de Mattos Luiz.A.T."/>
            <person name="Zimmer P.D."/>
            <person name="Malone G."/>
            <person name="Dellagostin O."/>
            <person name="de Oliveira A.C."/>
            <person name="Bevan M."/>
            <person name="Bancroft I."/>
            <person name="Minx P."/>
            <person name="Cordum H."/>
            <person name="Wilson R."/>
            <person name="Cheng Z."/>
            <person name="Jin W."/>
            <person name="Jiang J."/>
            <person name="Leong S.A."/>
            <person name="Iwama H."/>
            <person name="Gojobori T."/>
            <person name="Itoh T."/>
            <person name="Niimura Y."/>
            <person name="Fujii Y."/>
            <person name="Habara T."/>
            <person name="Sakai H."/>
            <person name="Sato Y."/>
            <person name="Wilson G."/>
            <person name="Kumar K."/>
            <person name="McCouch S."/>
            <person name="Juretic N."/>
            <person name="Hoen D."/>
            <person name="Wright S."/>
            <person name="Bruskiewich R."/>
            <person name="Bureau T."/>
            <person name="Miyao A."/>
            <person name="Hirochika H."/>
            <person name="Nishikawa T."/>
            <person name="Kadowaki K."/>
            <person name="Sugiura M."/>
            <person name="Burr B."/>
            <person name="Sasaki T."/>
        </authorList>
    </citation>
    <scope>NUCLEOTIDE SEQUENCE [LARGE SCALE GENOMIC DNA]</scope>
    <source>
        <strain evidence="3">cv. Nipponbare</strain>
    </source>
</reference>
<feature type="region of interest" description="Disordered" evidence="1">
    <location>
        <begin position="72"/>
        <end position="121"/>
    </location>
</feature>
<protein>
    <submittedName>
        <fullName evidence="2">Uncharacterized protein</fullName>
    </submittedName>
</protein>
<evidence type="ECO:0000313" key="3">
    <source>
        <dbReference type="Proteomes" id="UP000000763"/>
    </source>
</evidence>
<dbReference type="EMBL" id="AP004325">
    <property type="protein sequence ID" value="BAD33070.1"/>
    <property type="molecule type" value="Genomic_DNA"/>
</dbReference>
<reference evidence="3" key="2">
    <citation type="journal article" date="2008" name="Nucleic Acids Res.">
        <title>The rice annotation project database (RAP-DB): 2008 update.</title>
        <authorList>
            <consortium name="The rice annotation project (RAP)"/>
        </authorList>
    </citation>
    <scope>GENOME REANNOTATION</scope>
    <source>
        <strain evidence="3">cv. Nipponbare</strain>
    </source>
</reference>
<sequence>MSNLDEMALVEKWFLLPAAAASSRVRLTPPPPGLVGWPKGVNDAAVCPRHRHRPTALLHPRGFGAAAVASPPACVHRPPPDHRTAASHGYPSKPVGEGVTGVGGEELRPSEHESQSRSQGSSNCTLILFDHVNRIIRMADNLEDSPTLQSQEKCEVSDRVYTFITVLKLQHISSL</sequence>
<proteinExistence type="predicted"/>